<dbReference type="SUPFAM" id="SSF52540">
    <property type="entry name" value="P-loop containing nucleoside triphosphate hydrolases"/>
    <property type="match status" value="1"/>
</dbReference>
<keyword evidence="3" id="KW-0436">Ligase</keyword>
<evidence type="ECO:0000259" key="2">
    <source>
        <dbReference type="PROSITE" id="PS50234"/>
    </source>
</evidence>
<dbReference type="Gene3D" id="1.10.8.80">
    <property type="entry name" value="Magnesium chelatase subunit I, C-Terminal domain"/>
    <property type="match status" value="1"/>
</dbReference>
<dbReference type="AlphaFoldDB" id="F0IZM5"/>
<dbReference type="KEGG" id="amv:ACMV_18880"/>
<evidence type="ECO:0000256" key="1">
    <source>
        <dbReference type="SAM" id="MobiDB-lite"/>
    </source>
</evidence>
<dbReference type="Proteomes" id="UP000007100">
    <property type="component" value="Chromosome"/>
</dbReference>
<feature type="region of interest" description="Disordered" evidence="1">
    <location>
        <begin position="305"/>
        <end position="331"/>
    </location>
</feature>
<dbReference type="Gene3D" id="3.40.50.410">
    <property type="entry name" value="von Willebrand factor, type A domain"/>
    <property type="match status" value="1"/>
</dbReference>
<feature type="domain" description="VWFA" evidence="2">
    <location>
        <begin position="384"/>
        <end position="537"/>
    </location>
</feature>
<evidence type="ECO:0000313" key="4">
    <source>
        <dbReference type="Proteomes" id="UP000007100"/>
    </source>
</evidence>
<dbReference type="InterPro" id="IPR027417">
    <property type="entry name" value="P-loop_NTPase"/>
</dbReference>
<dbReference type="EMBL" id="AP012035">
    <property type="protein sequence ID" value="BAJ81235.1"/>
    <property type="molecule type" value="Genomic_DNA"/>
</dbReference>
<dbReference type="InterPro" id="IPR041628">
    <property type="entry name" value="ChlI/MoxR_AAA_lid"/>
</dbReference>
<accession>F0IZM5</accession>
<dbReference type="Pfam" id="PF17863">
    <property type="entry name" value="AAA_lid_2"/>
    <property type="match status" value="1"/>
</dbReference>
<dbReference type="InterPro" id="IPR036465">
    <property type="entry name" value="vWFA_dom_sf"/>
</dbReference>
<dbReference type="EC" id="6.6.1.1" evidence="3"/>
<organism evidence="3 4">
    <name type="scientific">Acidiphilium multivorum (strain DSM 11245 / JCM 8867 / NBRC 100883 / AIU 301)</name>
    <dbReference type="NCBI Taxonomy" id="926570"/>
    <lineage>
        <taxon>Bacteria</taxon>
        <taxon>Pseudomonadati</taxon>
        <taxon>Pseudomonadota</taxon>
        <taxon>Alphaproteobacteria</taxon>
        <taxon>Acetobacterales</taxon>
        <taxon>Acidocellaceae</taxon>
        <taxon>Acidiphilium</taxon>
    </lineage>
</organism>
<dbReference type="HOGENOM" id="CLU_016684_6_2_5"/>
<dbReference type="GO" id="GO:0016851">
    <property type="term" value="F:magnesium chelatase activity"/>
    <property type="evidence" value="ECO:0007669"/>
    <property type="project" value="UniProtKB-EC"/>
</dbReference>
<dbReference type="NCBIfam" id="NF009943">
    <property type="entry name" value="PRK13406.1"/>
    <property type="match status" value="1"/>
</dbReference>
<name>F0IZM5_ACIMA</name>
<proteinExistence type="predicted"/>
<dbReference type="SMART" id="SM00327">
    <property type="entry name" value="VWA"/>
    <property type="match status" value="1"/>
</dbReference>
<evidence type="ECO:0000313" key="3">
    <source>
        <dbReference type="EMBL" id="BAJ81235.1"/>
    </source>
</evidence>
<dbReference type="SUPFAM" id="SSF53300">
    <property type="entry name" value="vWA-like"/>
    <property type="match status" value="1"/>
</dbReference>
<keyword evidence="4" id="KW-1185">Reference proteome</keyword>
<dbReference type="InterPro" id="IPR002035">
    <property type="entry name" value="VWF_A"/>
</dbReference>
<feature type="compositionally biased region" description="Low complexity" evidence="1">
    <location>
        <begin position="309"/>
        <end position="330"/>
    </location>
</feature>
<dbReference type="Gene3D" id="3.40.50.300">
    <property type="entry name" value="P-loop containing nucleotide triphosphate hydrolases"/>
    <property type="match status" value="1"/>
</dbReference>
<sequence>MSPMPPPRPARSAAVVAALFSLDPAGLGGIWVRAPFGPARDGFVEHVRALLPAGAAMRRVPAGIDDGRLLGGIDLAASLAAGRRVMAAGLLAEAAGGVLVLPMAERLDRALCARLAQAQEGRFGAIALDEGIGPEEHLAPALADRMAFALDAADLLARRPPARVRGLGAARRRLARMRMDDGVAEALCHVAAQLGIFSLRPVILAMRAARAAAALAGRRSAGEEDAMLAAQLVLAHRATRLPAAEEDTDAEPESAPPPACGDEAAEAAPSETEGEQAADRVLDAARSALPPELLAALLLGQGRRGTAGGRAAAPAAATAAHGRPLGARPGRPGREHGLALVETLRAAAPMQALRRRERPDHPGRVIVLGGDFRVRRHQAPVRSVAIFAVDASGSSALNRLAEAKGAVQLLLADCYVRRDQVALLAFRNRGAELLLPPTAALARARRSLAALPGGGATPLASGIDAARDMALGARRRGNRPLLVLLTDGGANIGRDRQPGRAAAAADARAAASACAADGIPALVIDTAPRPNAFAAELAGAMRARYLPLPFADARALSRAIRTEQAA</sequence>
<dbReference type="PANTHER" id="PTHR43473:SF2">
    <property type="entry name" value="MAGNESIUM-CHELATASE SUBUNIT CHLD, CHLOROPLASTIC"/>
    <property type="match status" value="1"/>
</dbReference>
<gene>
    <name evidence="3" type="primary">bchD</name>
    <name evidence="3" type="ordered locus">ACMV_18880</name>
</gene>
<dbReference type="PROSITE" id="PS50234">
    <property type="entry name" value="VWFA"/>
    <property type="match status" value="1"/>
</dbReference>
<dbReference type="Pfam" id="PF13519">
    <property type="entry name" value="VWA_2"/>
    <property type="match status" value="1"/>
</dbReference>
<dbReference type="PANTHER" id="PTHR43473">
    <property type="entry name" value="MAGNESIUM-CHELATASE SUBUNIT CHLD, CHLOROPLASTIC"/>
    <property type="match status" value="1"/>
</dbReference>
<dbReference type="RefSeq" id="WP_013640262.1">
    <property type="nucleotide sequence ID" value="NC_015186.1"/>
</dbReference>
<feature type="region of interest" description="Disordered" evidence="1">
    <location>
        <begin position="243"/>
        <end position="278"/>
    </location>
</feature>
<protein>
    <submittedName>
        <fullName evidence="3">Magnesium-chelatase 60 kDa subunit</fullName>
        <ecNumber evidence="3">6.6.1.1</ecNumber>
    </submittedName>
</protein>
<reference evidence="3 4" key="1">
    <citation type="submission" date="2010-12" db="EMBL/GenBank/DDBJ databases">
        <title>Whole genome sequence of Acidiphilium multivorum AIU301.</title>
        <authorList>
            <person name="Narita-Yamada S."/>
            <person name="Nakamura S."/>
            <person name="Ito N."/>
            <person name="Takarada H."/>
            <person name="Katano Y."/>
            <person name="Nakazawa H."/>
            <person name="Hosoyama A."/>
            <person name="Yamada R."/>
            <person name="Fujita N."/>
        </authorList>
    </citation>
    <scope>NUCLEOTIDE SEQUENCE [LARGE SCALE GENOMIC DNA]</scope>
    <source>
        <strain evidence="4">DSM 11245 / JCM 8867 / AIU301</strain>
    </source>
</reference>